<proteinExistence type="predicted"/>
<name>A0AAP0JUX8_9MAGN</name>
<reference evidence="2 3" key="1">
    <citation type="submission" date="2024-01" db="EMBL/GenBank/DDBJ databases">
        <title>Genome assemblies of Stephania.</title>
        <authorList>
            <person name="Yang L."/>
        </authorList>
    </citation>
    <scope>NUCLEOTIDE SEQUENCE [LARGE SCALE GENOMIC DNA]</scope>
    <source>
        <strain evidence="2">JXDWG</strain>
        <tissue evidence="2">Leaf</tissue>
    </source>
</reference>
<protein>
    <submittedName>
        <fullName evidence="2">Uncharacterized protein</fullName>
    </submittedName>
</protein>
<dbReference type="Proteomes" id="UP001419268">
    <property type="component" value="Unassembled WGS sequence"/>
</dbReference>
<evidence type="ECO:0000313" key="3">
    <source>
        <dbReference type="Proteomes" id="UP001419268"/>
    </source>
</evidence>
<sequence length="133" mass="14909">MNVLGWNDTVVFSFGRLSMEELVRLEEEEVNPRANGKLNREVNGSSVHTADLAAHGEDFGRETCVVVCRERQNGLDIIREEVAMSDNVPLTLNERGQKLQPQPNTQSFQPPNHKKRQKGGKQIDEALREGLGT</sequence>
<keyword evidence="3" id="KW-1185">Reference proteome</keyword>
<gene>
    <name evidence="2" type="ORF">Scep_009108</name>
</gene>
<feature type="compositionally biased region" description="Basic and acidic residues" evidence="1">
    <location>
        <begin position="121"/>
        <end position="133"/>
    </location>
</feature>
<dbReference type="AlphaFoldDB" id="A0AAP0JUX8"/>
<dbReference type="EMBL" id="JBBNAG010000004">
    <property type="protein sequence ID" value="KAK9139427.1"/>
    <property type="molecule type" value="Genomic_DNA"/>
</dbReference>
<feature type="region of interest" description="Disordered" evidence="1">
    <location>
        <begin position="86"/>
        <end position="133"/>
    </location>
</feature>
<comment type="caution">
    <text evidence="2">The sequence shown here is derived from an EMBL/GenBank/DDBJ whole genome shotgun (WGS) entry which is preliminary data.</text>
</comment>
<organism evidence="2 3">
    <name type="scientific">Stephania cephalantha</name>
    <dbReference type="NCBI Taxonomy" id="152367"/>
    <lineage>
        <taxon>Eukaryota</taxon>
        <taxon>Viridiplantae</taxon>
        <taxon>Streptophyta</taxon>
        <taxon>Embryophyta</taxon>
        <taxon>Tracheophyta</taxon>
        <taxon>Spermatophyta</taxon>
        <taxon>Magnoliopsida</taxon>
        <taxon>Ranunculales</taxon>
        <taxon>Menispermaceae</taxon>
        <taxon>Menispermoideae</taxon>
        <taxon>Cissampelideae</taxon>
        <taxon>Stephania</taxon>
    </lineage>
</organism>
<evidence type="ECO:0000256" key="1">
    <source>
        <dbReference type="SAM" id="MobiDB-lite"/>
    </source>
</evidence>
<accession>A0AAP0JUX8</accession>
<evidence type="ECO:0000313" key="2">
    <source>
        <dbReference type="EMBL" id="KAK9139427.1"/>
    </source>
</evidence>
<feature type="compositionally biased region" description="Polar residues" evidence="1">
    <location>
        <begin position="99"/>
        <end position="110"/>
    </location>
</feature>